<dbReference type="EMBL" id="KQ971327">
    <property type="protein sequence ID" value="EEZ99624.1"/>
    <property type="molecule type" value="Genomic_DNA"/>
</dbReference>
<protein>
    <submittedName>
        <fullName evidence="1">Uncharacterized protein</fullName>
    </submittedName>
</protein>
<name>D6WGS5_TRICA</name>
<sequence>MHSLWNRLKRTEKYKHVNECKRTKVSQSEKFTTPFATLERIVLFHATKTTAKAFPPAVAKCHQAAFEQRTREKVTPEDAHATVAVAAEFSGVSFAF</sequence>
<evidence type="ECO:0000313" key="1">
    <source>
        <dbReference type="EMBL" id="EEZ99624.1"/>
    </source>
</evidence>
<dbReference type="HOGENOM" id="CLU_2362439_0_0_1"/>
<dbReference type="AlphaFoldDB" id="D6WGS5"/>
<reference evidence="1 2" key="1">
    <citation type="journal article" date="2008" name="Nature">
        <title>The genome of the model beetle and pest Tribolium castaneum.</title>
        <authorList>
            <consortium name="Tribolium Genome Sequencing Consortium"/>
            <person name="Richards S."/>
            <person name="Gibbs R.A."/>
            <person name="Weinstock G.M."/>
            <person name="Brown S.J."/>
            <person name="Denell R."/>
            <person name="Beeman R.W."/>
            <person name="Gibbs R."/>
            <person name="Beeman R.W."/>
            <person name="Brown S.J."/>
            <person name="Bucher G."/>
            <person name="Friedrich M."/>
            <person name="Grimmelikhuijzen C.J."/>
            <person name="Klingler M."/>
            <person name="Lorenzen M."/>
            <person name="Richards S."/>
            <person name="Roth S."/>
            <person name="Schroder R."/>
            <person name="Tautz D."/>
            <person name="Zdobnov E.M."/>
            <person name="Muzny D."/>
            <person name="Gibbs R.A."/>
            <person name="Weinstock G.M."/>
            <person name="Attaway T."/>
            <person name="Bell S."/>
            <person name="Buhay C.J."/>
            <person name="Chandrabose M.N."/>
            <person name="Chavez D."/>
            <person name="Clerk-Blankenburg K.P."/>
            <person name="Cree A."/>
            <person name="Dao M."/>
            <person name="Davis C."/>
            <person name="Chacko J."/>
            <person name="Dinh H."/>
            <person name="Dugan-Rocha S."/>
            <person name="Fowler G."/>
            <person name="Garner T.T."/>
            <person name="Garnes J."/>
            <person name="Gnirke A."/>
            <person name="Hawes A."/>
            <person name="Hernandez J."/>
            <person name="Hines S."/>
            <person name="Holder M."/>
            <person name="Hume J."/>
            <person name="Jhangiani S.N."/>
            <person name="Joshi V."/>
            <person name="Khan Z.M."/>
            <person name="Jackson L."/>
            <person name="Kovar C."/>
            <person name="Kowis A."/>
            <person name="Lee S."/>
            <person name="Lewis L.R."/>
            <person name="Margolis J."/>
            <person name="Morgan M."/>
            <person name="Nazareth L.V."/>
            <person name="Nguyen N."/>
            <person name="Okwuonu G."/>
            <person name="Parker D."/>
            <person name="Richards S."/>
            <person name="Ruiz S.J."/>
            <person name="Santibanez J."/>
            <person name="Savard J."/>
            <person name="Scherer S.E."/>
            <person name="Schneider B."/>
            <person name="Sodergren E."/>
            <person name="Tautz D."/>
            <person name="Vattahil S."/>
            <person name="Villasana D."/>
            <person name="White C.S."/>
            <person name="Wright R."/>
            <person name="Park Y."/>
            <person name="Beeman R.W."/>
            <person name="Lord J."/>
            <person name="Oppert B."/>
            <person name="Lorenzen M."/>
            <person name="Brown S."/>
            <person name="Wang L."/>
            <person name="Savard J."/>
            <person name="Tautz D."/>
            <person name="Richards S."/>
            <person name="Weinstock G."/>
            <person name="Gibbs R.A."/>
            <person name="Liu Y."/>
            <person name="Worley K."/>
            <person name="Weinstock G."/>
            <person name="Elsik C.G."/>
            <person name="Reese J.T."/>
            <person name="Elhaik E."/>
            <person name="Landan G."/>
            <person name="Graur D."/>
            <person name="Arensburger P."/>
            <person name="Atkinson P."/>
            <person name="Beeman R.W."/>
            <person name="Beidler J."/>
            <person name="Brown S.J."/>
            <person name="Demuth J.P."/>
            <person name="Drury D.W."/>
            <person name="Du Y.Z."/>
            <person name="Fujiwara H."/>
            <person name="Lorenzen M."/>
            <person name="Maselli V."/>
            <person name="Osanai M."/>
            <person name="Park Y."/>
            <person name="Robertson H.M."/>
            <person name="Tu Z."/>
            <person name="Wang J.J."/>
            <person name="Wang S."/>
            <person name="Richards S."/>
            <person name="Song H."/>
            <person name="Zhang L."/>
            <person name="Sodergren E."/>
            <person name="Werner D."/>
            <person name="Stanke M."/>
            <person name="Morgenstern B."/>
            <person name="Solovyev V."/>
            <person name="Kosarev P."/>
            <person name="Brown G."/>
            <person name="Chen H.C."/>
            <person name="Ermolaeva O."/>
            <person name="Hlavina W."/>
            <person name="Kapustin Y."/>
            <person name="Kiryutin B."/>
            <person name="Kitts P."/>
            <person name="Maglott D."/>
            <person name="Pruitt K."/>
            <person name="Sapojnikov V."/>
            <person name="Souvorov A."/>
            <person name="Mackey A.J."/>
            <person name="Waterhouse R.M."/>
            <person name="Wyder S."/>
            <person name="Zdobnov E.M."/>
            <person name="Zdobnov E.M."/>
            <person name="Wyder S."/>
            <person name="Kriventseva E.V."/>
            <person name="Kadowaki T."/>
            <person name="Bork P."/>
            <person name="Aranda M."/>
            <person name="Bao R."/>
            <person name="Beermann A."/>
            <person name="Berns N."/>
            <person name="Bolognesi R."/>
            <person name="Bonneton F."/>
            <person name="Bopp D."/>
            <person name="Brown S.J."/>
            <person name="Bucher G."/>
            <person name="Butts T."/>
            <person name="Chaumot A."/>
            <person name="Denell R.E."/>
            <person name="Ferrier D.E."/>
            <person name="Friedrich M."/>
            <person name="Gordon C.M."/>
            <person name="Jindra M."/>
            <person name="Klingler M."/>
            <person name="Lan Q."/>
            <person name="Lattorff H.M."/>
            <person name="Laudet V."/>
            <person name="von Levetsow C."/>
            <person name="Liu Z."/>
            <person name="Lutz R."/>
            <person name="Lynch J.A."/>
            <person name="da Fonseca R.N."/>
            <person name="Posnien N."/>
            <person name="Reuter R."/>
            <person name="Roth S."/>
            <person name="Savard J."/>
            <person name="Schinko J.B."/>
            <person name="Schmitt C."/>
            <person name="Schoppmeier M."/>
            <person name="Schroder R."/>
            <person name="Shippy T.D."/>
            <person name="Simonnet F."/>
            <person name="Marques-Souza H."/>
            <person name="Tautz D."/>
            <person name="Tomoyasu Y."/>
            <person name="Trauner J."/>
            <person name="Van der Zee M."/>
            <person name="Vervoort M."/>
            <person name="Wittkopp N."/>
            <person name="Wimmer E.A."/>
            <person name="Yang X."/>
            <person name="Jones A.K."/>
            <person name="Sattelle D.B."/>
            <person name="Ebert P.R."/>
            <person name="Nelson D."/>
            <person name="Scott J.G."/>
            <person name="Beeman R.W."/>
            <person name="Muthukrishnan S."/>
            <person name="Kramer K.J."/>
            <person name="Arakane Y."/>
            <person name="Beeman R.W."/>
            <person name="Zhu Q."/>
            <person name="Hogenkamp D."/>
            <person name="Dixit R."/>
            <person name="Oppert B."/>
            <person name="Jiang H."/>
            <person name="Zou Z."/>
            <person name="Marshall J."/>
            <person name="Elpidina E."/>
            <person name="Vinokurov K."/>
            <person name="Oppert C."/>
            <person name="Zou Z."/>
            <person name="Evans J."/>
            <person name="Lu Z."/>
            <person name="Zhao P."/>
            <person name="Sumathipala N."/>
            <person name="Altincicek B."/>
            <person name="Vilcinskas A."/>
            <person name="Williams M."/>
            <person name="Hultmark D."/>
            <person name="Hetru C."/>
            <person name="Jiang H."/>
            <person name="Grimmelikhuijzen C.J."/>
            <person name="Hauser F."/>
            <person name="Cazzamali G."/>
            <person name="Williamson M."/>
            <person name="Park Y."/>
            <person name="Li B."/>
            <person name="Tanaka Y."/>
            <person name="Predel R."/>
            <person name="Neupert S."/>
            <person name="Schachtner J."/>
            <person name="Verleyen P."/>
            <person name="Raible F."/>
            <person name="Bork P."/>
            <person name="Friedrich M."/>
            <person name="Walden K.K."/>
            <person name="Robertson H.M."/>
            <person name="Angeli S."/>
            <person name="Foret S."/>
            <person name="Bucher G."/>
            <person name="Schuetz S."/>
            <person name="Maleszka R."/>
            <person name="Wimmer E.A."/>
            <person name="Beeman R.W."/>
            <person name="Lorenzen M."/>
            <person name="Tomoyasu Y."/>
            <person name="Miller S.C."/>
            <person name="Grossmann D."/>
            <person name="Bucher G."/>
        </authorList>
    </citation>
    <scope>NUCLEOTIDE SEQUENCE [LARGE SCALE GENOMIC DNA]</scope>
    <source>
        <strain evidence="1 2">Georgia GA2</strain>
    </source>
</reference>
<organism evidence="1 2">
    <name type="scientific">Tribolium castaneum</name>
    <name type="common">Red flour beetle</name>
    <dbReference type="NCBI Taxonomy" id="7070"/>
    <lineage>
        <taxon>Eukaryota</taxon>
        <taxon>Metazoa</taxon>
        <taxon>Ecdysozoa</taxon>
        <taxon>Arthropoda</taxon>
        <taxon>Hexapoda</taxon>
        <taxon>Insecta</taxon>
        <taxon>Pterygota</taxon>
        <taxon>Neoptera</taxon>
        <taxon>Endopterygota</taxon>
        <taxon>Coleoptera</taxon>
        <taxon>Polyphaga</taxon>
        <taxon>Cucujiformia</taxon>
        <taxon>Tenebrionidae</taxon>
        <taxon>Tenebrionidae incertae sedis</taxon>
        <taxon>Tribolium</taxon>
    </lineage>
</organism>
<dbReference type="Proteomes" id="UP000007266">
    <property type="component" value="Linkage group 3"/>
</dbReference>
<reference evidence="1 2" key="2">
    <citation type="journal article" date="2010" name="Nucleic Acids Res.">
        <title>BeetleBase in 2010: revisions to provide comprehensive genomic information for Tribolium castaneum.</title>
        <authorList>
            <person name="Kim H.S."/>
            <person name="Murphy T."/>
            <person name="Xia J."/>
            <person name="Caragea D."/>
            <person name="Park Y."/>
            <person name="Beeman R.W."/>
            <person name="Lorenzen M.D."/>
            <person name="Butcher S."/>
            <person name="Manak J.R."/>
            <person name="Brown S.J."/>
        </authorList>
    </citation>
    <scope>GENOME REANNOTATION</scope>
    <source>
        <strain evidence="1 2">Georgia GA2</strain>
    </source>
</reference>
<proteinExistence type="predicted"/>
<accession>D6WGS5</accession>
<gene>
    <name evidence="1" type="primary">GLEAN_02143</name>
    <name evidence="1" type="ORF">TcasGA2_TC002143</name>
</gene>
<keyword evidence="2" id="KW-1185">Reference proteome</keyword>
<evidence type="ECO:0000313" key="2">
    <source>
        <dbReference type="Proteomes" id="UP000007266"/>
    </source>
</evidence>